<dbReference type="EMBL" id="CM003101">
    <property type="protein sequence ID" value="KUI68543.1"/>
    <property type="molecule type" value="Genomic_DNA"/>
</dbReference>
<evidence type="ECO:0000313" key="4">
    <source>
        <dbReference type="Proteomes" id="UP000078559"/>
    </source>
</evidence>
<dbReference type="CDD" id="cd00138">
    <property type="entry name" value="PLDc_SF"/>
    <property type="match status" value="2"/>
</dbReference>
<dbReference type="InterPro" id="IPR001736">
    <property type="entry name" value="PLipase_D/transphosphatidylase"/>
</dbReference>
<feature type="region of interest" description="Disordered" evidence="1">
    <location>
        <begin position="398"/>
        <end position="469"/>
    </location>
</feature>
<dbReference type="GO" id="GO:0032049">
    <property type="term" value="P:cardiolipin biosynthetic process"/>
    <property type="evidence" value="ECO:0007669"/>
    <property type="project" value="UniProtKB-ARBA"/>
</dbReference>
<evidence type="ECO:0000256" key="1">
    <source>
        <dbReference type="SAM" id="MobiDB-lite"/>
    </source>
</evidence>
<dbReference type="PANTHER" id="PTHR21248">
    <property type="entry name" value="CARDIOLIPIN SYNTHASE"/>
    <property type="match status" value="1"/>
</dbReference>
<accession>A0A194VXE5</accession>
<dbReference type="OrthoDB" id="9997422at2759"/>
<feature type="domain" description="PLD phosphodiesterase" evidence="2">
    <location>
        <begin position="287"/>
        <end position="314"/>
    </location>
</feature>
<dbReference type="Gene3D" id="3.30.870.10">
    <property type="entry name" value="Endonuclease Chain A"/>
    <property type="match status" value="2"/>
</dbReference>
<keyword evidence="4" id="KW-1185">Reference proteome</keyword>
<feature type="domain" description="PLD phosphodiesterase" evidence="2">
    <location>
        <begin position="690"/>
        <end position="717"/>
    </location>
</feature>
<evidence type="ECO:0000259" key="2">
    <source>
        <dbReference type="PROSITE" id="PS50035"/>
    </source>
</evidence>
<protein>
    <recommendedName>
        <fullName evidence="2">PLD phosphodiesterase domain-containing protein</fullName>
    </recommendedName>
</protein>
<feature type="region of interest" description="Disordered" evidence="1">
    <location>
        <begin position="101"/>
        <end position="123"/>
    </location>
</feature>
<feature type="region of interest" description="Disordered" evidence="1">
    <location>
        <begin position="37"/>
        <end position="63"/>
    </location>
</feature>
<dbReference type="SUPFAM" id="SSF56024">
    <property type="entry name" value="Phospholipase D/nuclease"/>
    <property type="match status" value="2"/>
</dbReference>
<dbReference type="SMART" id="SM00155">
    <property type="entry name" value="PLDc"/>
    <property type="match status" value="2"/>
</dbReference>
<dbReference type="PROSITE" id="PS50035">
    <property type="entry name" value="PLD"/>
    <property type="match status" value="2"/>
</dbReference>
<dbReference type="AlphaFoldDB" id="A0A194VXE5"/>
<feature type="compositionally biased region" description="Basic and acidic residues" evidence="1">
    <location>
        <begin position="41"/>
        <end position="58"/>
    </location>
</feature>
<name>A0A194VXE5_CYTMA</name>
<dbReference type="Pfam" id="PF13091">
    <property type="entry name" value="PLDc_2"/>
    <property type="match status" value="1"/>
</dbReference>
<proteinExistence type="predicted"/>
<dbReference type="InterPro" id="IPR025202">
    <property type="entry name" value="PLD-like_dom"/>
</dbReference>
<sequence length="798" mass="87416">MSNKNTSEYTSPTGIASAAYQAFVEFPYSALTTPRQVDLTKQGDDNDTKMLGHSELYGREGSGPVSDELFQLLTSPESVSSLLAQDPSMSPAQAWKKLYGHYDGKPGSSHSNPEAADGLAQEEALQRAAECGHWGPTQPSELFLKMYNDALGPLEQDPARAMVSPSLMGSCGVLPLTIISTIPDIVRHMSNCIVRAEREVYLATNFWQNSVASKFITDAMKELSRRAGERGTNIVMKMIYDRGSPKQLVEPHYLVSEKEYTGPKVGIPAPHEIPNIDLQVMNYHHPLLGTFHAKYMVVDRKIAILQSNNIQDNDNMEMMVHLEGPIVDSLYDVALLSWHKNLEPPLPSYNSPATQGGVSSFTESYTGVFGPNGSIRGHSAVVDPTKMQLREAYTYTSNIPQPGLVDGQNDGQNTYAESDDPNRADILTGPSTTANVVPDNRLPSTPVSRPERNGHASNANLANGPDQKTQALFDDGQIAGHQAPMPEATATSLPEHSTDDPHWDVDIASEVLRVQAAVSAKEGETTMQAVNRHLNHTTNVGFGFDAPECAAEDEMTPYIPHPVHEPFPMAMVNRAPYGPPNHNSVSMPQNAAWLSALRNAKKNVFIQSPTLNAAPLVPAIVAACERGIDVYCYICLGYNDTGELLPMQGGHNDMVAHNMYTSLSAEAKQRLHYFWYVAKDQTRPIVQEKKRRSCHVKLMIVDEHIGIIGNGNQDTQSWFHSQEINVMLDSEHVCRAWIDGLRRNQNTHIYGALSKEAGVWTDRDGKQADGAIGIDPGKFSWAKGLVGAVKRVQGTGGF</sequence>
<feature type="compositionally biased region" description="Polar residues" evidence="1">
    <location>
        <begin position="455"/>
        <end position="469"/>
    </location>
</feature>
<organism evidence="3 4">
    <name type="scientific">Cytospora mali</name>
    <name type="common">Apple Valsa canker fungus</name>
    <name type="synonym">Valsa mali</name>
    <dbReference type="NCBI Taxonomy" id="578113"/>
    <lineage>
        <taxon>Eukaryota</taxon>
        <taxon>Fungi</taxon>
        <taxon>Dikarya</taxon>
        <taxon>Ascomycota</taxon>
        <taxon>Pezizomycotina</taxon>
        <taxon>Sordariomycetes</taxon>
        <taxon>Sordariomycetidae</taxon>
        <taxon>Diaporthales</taxon>
        <taxon>Cytosporaceae</taxon>
        <taxon>Cytospora</taxon>
    </lineage>
</organism>
<evidence type="ECO:0000313" key="3">
    <source>
        <dbReference type="EMBL" id="KUI68543.1"/>
    </source>
</evidence>
<reference evidence="3" key="1">
    <citation type="submission" date="2014-12" db="EMBL/GenBank/DDBJ databases">
        <title>Genome Sequence of Valsa Canker Pathogens Uncovers a Specific Adaption of Colonization on Woody Bark.</title>
        <authorList>
            <person name="Yin Z."/>
            <person name="Liu H."/>
            <person name="Gao X."/>
            <person name="Li Z."/>
            <person name="Song N."/>
            <person name="Ke X."/>
            <person name="Dai Q."/>
            <person name="Wu Y."/>
            <person name="Sun Y."/>
            <person name="Xu J.-R."/>
            <person name="Kang Z.K."/>
            <person name="Wang L."/>
            <person name="Huang L."/>
        </authorList>
    </citation>
    <scope>NUCLEOTIDE SEQUENCE [LARGE SCALE GENOMIC DNA]</scope>
    <source>
        <strain evidence="3">03-8</strain>
    </source>
</reference>
<dbReference type="Proteomes" id="UP000078559">
    <property type="component" value="Chromosome 4"/>
</dbReference>
<gene>
    <name evidence="3" type="ORF">VM1G_04416</name>
</gene>
<dbReference type="PANTHER" id="PTHR21248:SF22">
    <property type="entry name" value="PHOSPHOLIPASE D"/>
    <property type="match status" value="1"/>
</dbReference>
<dbReference type="GO" id="GO:0030572">
    <property type="term" value="F:phosphatidyltransferase activity"/>
    <property type="evidence" value="ECO:0007669"/>
    <property type="project" value="UniProtKB-ARBA"/>
</dbReference>